<feature type="transmembrane region" description="Helical" evidence="1">
    <location>
        <begin position="37"/>
        <end position="56"/>
    </location>
</feature>
<name>A0AAE8XR31_9CAUD</name>
<evidence type="ECO:0000313" key="2">
    <source>
        <dbReference type="EMBL" id="UAW96434.1"/>
    </source>
</evidence>
<gene>
    <name evidence="2" type="ORF">pEaSNUABM16_00290</name>
</gene>
<organism evidence="2 3">
    <name type="scientific">Erwinia phage pEa_SNUABM_16</name>
    <dbReference type="NCBI Taxonomy" id="2869544"/>
    <lineage>
        <taxon>Viruses</taxon>
        <taxon>Duplodnaviria</taxon>
        <taxon>Heunggongvirae</taxon>
        <taxon>Uroviricota</taxon>
        <taxon>Caudoviricetes</taxon>
        <taxon>Alexandravirus</taxon>
        <taxon>Alexandravirus SNUABM16</taxon>
    </lineage>
</organism>
<keyword evidence="1" id="KW-0472">Membrane</keyword>
<accession>A0AAE8XR31</accession>
<proteinExistence type="predicted"/>
<evidence type="ECO:0000256" key="1">
    <source>
        <dbReference type="SAM" id="Phobius"/>
    </source>
</evidence>
<protein>
    <submittedName>
        <fullName evidence="2">Uncharacterized protein</fullName>
    </submittedName>
</protein>
<feature type="transmembrane region" description="Helical" evidence="1">
    <location>
        <begin position="12"/>
        <end position="31"/>
    </location>
</feature>
<evidence type="ECO:0000313" key="3">
    <source>
        <dbReference type="Proteomes" id="UP000827953"/>
    </source>
</evidence>
<dbReference type="EMBL" id="MZ443782">
    <property type="protein sequence ID" value="UAW96434.1"/>
    <property type="molecule type" value="Genomic_DNA"/>
</dbReference>
<keyword evidence="3" id="KW-1185">Reference proteome</keyword>
<dbReference type="Proteomes" id="UP000827953">
    <property type="component" value="Segment"/>
</dbReference>
<sequence length="67" mass="7453">MKTLLSAVKIYWREAMILAVLVVIAVALPFLEVRNPVLVMLVAVIVAAYFIATWACKPVYGSDDEKE</sequence>
<keyword evidence="1" id="KW-1133">Transmembrane helix</keyword>
<keyword evidence="1" id="KW-0812">Transmembrane</keyword>
<reference evidence="2 3" key="1">
    <citation type="submission" date="2021-06" db="EMBL/GenBank/DDBJ databases">
        <title>Complete genome sequence of Erwinia phage pEa_SNUABM_16.</title>
        <authorList>
            <person name="Kim S.G."/>
            <person name="Park S.C."/>
        </authorList>
    </citation>
    <scope>NUCLEOTIDE SEQUENCE [LARGE SCALE GENOMIC DNA]</scope>
    <source>
        <strain evidence="3">pEa_SNUABM_16</strain>
    </source>
</reference>